<dbReference type="GO" id="GO:0005654">
    <property type="term" value="C:nucleoplasm"/>
    <property type="evidence" value="ECO:0007669"/>
    <property type="project" value="TreeGrafter"/>
</dbReference>
<dbReference type="Pfam" id="PF25701">
    <property type="entry name" value="RRM_YTH1"/>
    <property type="match status" value="1"/>
</dbReference>
<comment type="caution">
    <text evidence="3">The sequence shown here is derived from an EMBL/GenBank/DDBJ whole genome shotgun (WGS) entry which is preliminary data.</text>
</comment>
<dbReference type="CDD" id="cd21134">
    <property type="entry name" value="YTH"/>
    <property type="match status" value="1"/>
</dbReference>
<feature type="region of interest" description="Disordered" evidence="1">
    <location>
        <begin position="714"/>
        <end position="735"/>
    </location>
</feature>
<dbReference type="InterPro" id="IPR045168">
    <property type="entry name" value="YTH_prot"/>
</dbReference>
<dbReference type="PANTHER" id="PTHR12357">
    <property type="entry name" value="YTH YT521-B HOMOLOGY DOMAIN-CONTAINING"/>
    <property type="match status" value="1"/>
</dbReference>
<dbReference type="PROSITE" id="PS50882">
    <property type="entry name" value="YTH"/>
    <property type="match status" value="1"/>
</dbReference>
<feature type="compositionally biased region" description="Gly residues" evidence="1">
    <location>
        <begin position="726"/>
        <end position="735"/>
    </location>
</feature>
<feature type="region of interest" description="Disordered" evidence="1">
    <location>
        <begin position="223"/>
        <end position="309"/>
    </location>
</feature>
<dbReference type="InterPro" id="IPR007275">
    <property type="entry name" value="YTH_domain"/>
</dbReference>
<feature type="region of interest" description="Disordered" evidence="1">
    <location>
        <begin position="597"/>
        <end position="651"/>
    </location>
</feature>
<evidence type="ECO:0000256" key="1">
    <source>
        <dbReference type="SAM" id="MobiDB-lite"/>
    </source>
</evidence>
<dbReference type="Pfam" id="PF04146">
    <property type="entry name" value="YTH"/>
    <property type="match status" value="1"/>
</dbReference>
<dbReference type="InterPro" id="IPR035979">
    <property type="entry name" value="RBD_domain_sf"/>
</dbReference>
<feature type="compositionally biased region" description="Polar residues" evidence="1">
    <location>
        <begin position="8"/>
        <end position="21"/>
    </location>
</feature>
<keyword evidence="4" id="KW-1185">Reference proteome</keyword>
<evidence type="ECO:0000259" key="2">
    <source>
        <dbReference type="PROSITE" id="PS50882"/>
    </source>
</evidence>
<gene>
    <name evidence="3" type="ORF">SPI_09208</name>
</gene>
<dbReference type="Proteomes" id="UP000076874">
    <property type="component" value="Unassembled WGS sequence"/>
</dbReference>
<feature type="region of interest" description="Disordered" evidence="1">
    <location>
        <begin position="1"/>
        <end position="104"/>
    </location>
</feature>
<dbReference type="GO" id="GO:1990247">
    <property type="term" value="F:N6-methyladenosine-containing RNA reader activity"/>
    <property type="evidence" value="ECO:0007669"/>
    <property type="project" value="TreeGrafter"/>
</dbReference>
<dbReference type="PANTHER" id="PTHR12357:SF3">
    <property type="entry name" value="YTH DOMAIN-CONTAINING PROTEIN 1"/>
    <property type="match status" value="1"/>
</dbReference>
<dbReference type="Gene3D" id="3.10.590.10">
    <property type="entry name" value="ph1033 like domains"/>
    <property type="match status" value="2"/>
</dbReference>
<feature type="compositionally biased region" description="Low complexity" evidence="1">
    <location>
        <begin position="617"/>
        <end position="631"/>
    </location>
</feature>
<dbReference type="GO" id="GO:0003729">
    <property type="term" value="F:mRNA binding"/>
    <property type="evidence" value="ECO:0007669"/>
    <property type="project" value="TreeGrafter"/>
</dbReference>
<feature type="compositionally biased region" description="Low complexity" evidence="1">
    <location>
        <begin position="45"/>
        <end position="87"/>
    </location>
</feature>
<dbReference type="EMBL" id="AZHD01000027">
    <property type="protein sequence ID" value="OAA53763.1"/>
    <property type="molecule type" value="Genomic_DNA"/>
</dbReference>
<feature type="compositionally biased region" description="Low complexity" evidence="1">
    <location>
        <begin position="262"/>
        <end position="280"/>
    </location>
</feature>
<evidence type="ECO:0000313" key="3">
    <source>
        <dbReference type="EMBL" id="OAA53763.1"/>
    </source>
</evidence>
<proteinExistence type="predicted"/>
<sequence>MGNEALPPQSSVDDVRSQQGAPSALSETRRQQQKGQQQEPATVVSSQSGYHHHPQQQQPALQQPSLLPQQQLQHHQQQSEYYRQPQQHDAASIRPPFQPLEAMAGRHGPYDTSAMAQALPKIDYGAPLPYGPGVQRFTPAATPSPGVYPRPGPHYVGPIPSPTPAQPFYIPQPPPPIPAPQFHGRTVPVMHAAGPANVFPPRPGYGYYANAMSPPSPYYYGQPSSPYFPQNQGMQIQGDAGRFSPSSNYAQRGRQPQPLVVSGSGQSDSPASSQRSSQRPQQEHSDAPGSSVVRGPPRKPKQSGHAIWIGNLPPQTDLMSLVHHVCQLTTGLESLFLISKSNCAFANFPDEESCLSAQQKLNDSWFMSVRLVSRLRKNAAEGTQSASTADSPQPQQAPSSSEETQEDGAALVDGPPPAGAADQATSKREVAIPPQKAAAATALIVDGTGKSRQKNVNELDATAASGGFAGELGNTAHHDKDRFFILKSLTVEDLELSVRTGIWATQSHNEEKLNNAFKSCENVYLVFSANKSGEYFGYARMTSQINDDPAAAIKFAPATQTFDDVELPKAIPTEAAGSTPRGRIIDDSARGTIFWEAQRDETSEDAAVDGVETDPPASVDAAAAAADDVSSLRSGDPDPDPDAAGGVDEPRAWGKPFQLEWLSTARLPFYRTRGMRNPLNANREIKIARDGTEVDPAVGRQLIRLFHEAATTSPAAVGGRPSIGSATGGYTQGPY</sequence>
<dbReference type="STRING" id="1081102.A0A167M0I7"/>
<accession>A0A167M0I7</accession>
<protein>
    <submittedName>
        <fullName evidence="3">YTH domain protein</fullName>
    </submittedName>
</protein>
<feature type="compositionally biased region" description="Low complexity" evidence="1">
    <location>
        <begin position="384"/>
        <end position="424"/>
    </location>
</feature>
<dbReference type="Gene3D" id="3.30.70.330">
    <property type="match status" value="1"/>
</dbReference>
<dbReference type="GO" id="GO:0000381">
    <property type="term" value="P:regulation of alternative mRNA splicing, via spliceosome"/>
    <property type="evidence" value="ECO:0007669"/>
    <property type="project" value="TreeGrafter"/>
</dbReference>
<dbReference type="CDD" id="cd00590">
    <property type="entry name" value="RRM_SF"/>
    <property type="match status" value="1"/>
</dbReference>
<dbReference type="OrthoDB" id="306690at2759"/>
<dbReference type="SUPFAM" id="SSF54928">
    <property type="entry name" value="RNA-binding domain, RBD"/>
    <property type="match status" value="1"/>
</dbReference>
<dbReference type="GO" id="GO:0000398">
    <property type="term" value="P:mRNA splicing, via spliceosome"/>
    <property type="evidence" value="ECO:0007669"/>
    <property type="project" value="TreeGrafter"/>
</dbReference>
<evidence type="ECO:0000313" key="4">
    <source>
        <dbReference type="Proteomes" id="UP000076874"/>
    </source>
</evidence>
<feature type="region of interest" description="Disordered" evidence="1">
    <location>
        <begin position="379"/>
        <end position="432"/>
    </location>
</feature>
<dbReference type="AlphaFoldDB" id="A0A167M0I7"/>
<dbReference type="InterPro" id="IPR012677">
    <property type="entry name" value="Nucleotide-bd_a/b_plait_sf"/>
</dbReference>
<feature type="domain" description="YTH" evidence="2">
    <location>
        <begin position="481"/>
        <end position="706"/>
    </location>
</feature>
<organism evidence="3 4">
    <name type="scientific">Niveomyces insectorum RCEF 264</name>
    <dbReference type="NCBI Taxonomy" id="1081102"/>
    <lineage>
        <taxon>Eukaryota</taxon>
        <taxon>Fungi</taxon>
        <taxon>Dikarya</taxon>
        <taxon>Ascomycota</taxon>
        <taxon>Pezizomycotina</taxon>
        <taxon>Sordariomycetes</taxon>
        <taxon>Hypocreomycetidae</taxon>
        <taxon>Hypocreales</taxon>
        <taxon>Cordycipitaceae</taxon>
        <taxon>Niveomyces</taxon>
    </lineage>
</organism>
<dbReference type="InterPro" id="IPR057720">
    <property type="entry name" value="RRM_YTH1"/>
</dbReference>
<reference evidence="3 4" key="1">
    <citation type="journal article" date="2016" name="Genome Biol. Evol.">
        <title>Divergent and convergent evolution of fungal pathogenicity.</title>
        <authorList>
            <person name="Shang Y."/>
            <person name="Xiao G."/>
            <person name="Zheng P."/>
            <person name="Cen K."/>
            <person name="Zhan S."/>
            <person name="Wang C."/>
        </authorList>
    </citation>
    <scope>NUCLEOTIDE SEQUENCE [LARGE SCALE GENOMIC DNA]</scope>
    <source>
        <strain evidence="3 4">RCEF 264</strain>
    </source>
</reference>
<name>A0A167M0I7_9HYPO</name>